<evidence type="ECO:0000256" key="16">
    <source>
        <dbReference type="ARBA" id="ARBA00023136"/>
    </source>
</evidence>
<comment type="catalytic activity">
    <reaction evidence="17 18">
        <text>a ubiquinone + NADH + 5 H(+)(in) = a ubiquinol + NAD(+) + 4 H(+)(out)</text>
        <dbReference type="Rhea" id="RHEA:29091"/>
        <dbReference type="Rhea" id="RHEA-COMP:9565"/>
        <dbReference type="Rhea" id="RHEA-COMP:9566"/>
        <dbReference type="ChEBI" id="CHEBI:15378"/>
        <dbReference type="ChEBI" id="CHEBI:16389"/>
        <dbReference type="ChEBI" id="CHEBI:17976"/>
        <dbReference type="ChEBI" id="CHEBI:57540"/>
        <dbReference type="ChEBI" id="CHEBI:57945"/>
        <dbReference type="EC" id="7.1.1.2"/>
    </reaction>
</comment>
<keyword evidence="11 18" id="KW-0249">Electron transport</keyword>
<proteinExistence type="inferred from homology"/>
<keyword evidence="10 18" id="KW-1278">Translocase</keyword>
<evidence type="ECO:0000256" key="12">
    <source>
        <dbReference type="ARBA" id="ARBA00022989"/>
    </source>
</evidence>
<keyword evidence="13 18" id="KW-0520">NAD</keyword>
<evidence type="ECO:0000256" key="11">
    <source>
        <dbReference type="ARBA" id="ARBA00022982"/>
    </source>
</evidence>
<accession>A0A2S0B4E5</accession>
<feature type="domain" description="NADH:quinone oxidoreductase/Mrp antiporter transmembrane" evidence="19">
    <location>
        <begin position="23"/>
        <end position="280"/>
    </location>
</feature>
<dbReference type="AlphaFoldDB" id="A0A2S0B4E5"/>
<dbReference type="Pfam" id="PF00361">
    <property type="entry name" value="Proton_antipo_M"/>
    <property type="match status" value="1"/>
</dbReference>
<evidence type="ECO:0000256" key="5">
    <source>
        <dbReference type="ARBA" id="ARBA00021008"/>
    </source>
</evidence>
<evidence type="ECO:0000256" key="17">
    <source>
        <dbReference type="ARBA" id="ARBA00049551"/>
    </source>
</evidence>
<feature type="transmembrane region" description="Helical" evidence="18">
    <location>
        <begin position="149"/>
        <end position="173"/>
    </location>
</feature>
<dbReference type="EMBL" id="KR270641">
    <property type="protein sequence ID" value="ALJ93714.1"/>
    <property type="molecule type" value="Genomic_DNA"/>
</dbReference>
<evidence type="ECO:0000256" key="13">
    <source>
        <dbReference type="ARBA" id="ARBA00023027"/>
    </source>
</evidence>
<feature type="transmembrane region" description="Helical" evidence="18">
    <location>
        <begin position="91"/>
        <end position="111"/>
    </location>
</feature>
<evidence type="ECO:0000256" key="18">
    <source>
        <dbReference type="RuleBase" id="RU003403"/>
    </source>
</evidence>
<keyword evidence="8 18" id="KW-0812">Transmembrane</keyword>
<feature type="transmembrane region" description="Helical" evidence="18">
    <location>
        <begin position="265"/>
        <end position="295"/>
    </location>
</feature>
<evidence type="ECO:0000256" key="7">
    <source>
        <dbReference type="ARBA" id="ARBA00022660"/>
    </source>
</evidence>
<dbReference type="GO" id="GO:0008137">
    <property type="term" value="F:NADH dehydrogenase (ubiquinone) activity"/>
    <property type="evidence" value="ECO:0007669"/>
    <property type="project" value="UniProtKB-EC"/>
</dbReference>
<reference evidence="20" key="1">
    <citation type="submission" date="2015-04" db="EMBL/GenBank/DDBJ databases">
        <title>The complete mitochondrial genome of Ettchellsia sinica.</title>
        <authorList>
            <person name="Wei S.J."/>
            <person name="Wu Q.L."/>
        </authorList>
    </citation>
    <scope>NUCLEOTIDE SEQUENCE</scope>
</reference>
<comment type="subcellular location">
    <subcellularLocation>
        <location evidence="2 18">Mitochondrion inner membrane</location>
        <topology evidence="2 18">Multi-pass membrane protein</topology>
    </subcellularLocation>
</comment>
<organism evidence="20">
    <name type="scientific">Ettchellsia sinica</name>
    <dbReference type="NCBI Taxonomy" id="1738633"/>
    <lineage>
        <taxon>Eukaryota</taxon>
        <taxon>Metazoa</taxon>
        <taxon>Ecdysozoa</taxon>
        <taxon>Arthropoda</taxon>
        <taxon>Hexapoda</taxon>
        <taxon>Insecta</taxon>
        <taxon>Pterygota</taxon>
        <taxon>Neoptera</taxon>
        <taxon>Endopterygota</taxon>
        <taxon>Hymenoptera</taxon>
        <taxon>Apocrita</taxon>
        <taxon>Megalyroidea</taxon>
        <taxon>Megalyridae</taxon>
        <taxon>Ettchellsia</taxon>
    </lineage>
</organism>
<keyword evidence="9 18" id="KW-0999">Mitochondrion inner membrane</keyword>
<protein>
    <recommendedName>
        <fullName evidence="5 18">NADH-ubiquinone oxidoreductase chain 2</fullName>
        <ecNumber evidence="4 18">7.1.1.2</ecNumber>
    </recommendedName>
</protein>
<evidence type="ECO:0000256" key="3">
    <source>
        <dbReference type="ARBA" id="ARBA00007012"/>
    </source>
</evidence>
<feature type="transmembrane region" description="Helical" evidence="18">
    <location>
        <begin position="316"/>
        <end position="334"/>
    </location>
</feature>
<keyword evidence="7 18" id="KW-0679">Respiratory chain</keyword>
<keyword evidence="12 18" id="KW-1133">Transmembrane helix</keyword>
<evidence type="ECO:0000256" key="15">
    <source>
        <dbReference type="ARBA" id="ARBA00023128"/>
    </source>
</evidence>
<keyword evidence="6" id="KW-0813">Transport</keyword>
<evidence type="ECO:0000313" key="20">
    <source>
        <dbReference type="EMBL" id="ALJ93714.1"/>
    </source>
</evidence>
<feature type="transmembrane region" description="Helical" evidence="18">
    <location>
        <begin position="7"/>
        <end position="33"/>
    </location>
</feature>
<feature type="transmembrane region" description="Helical" evidence="18">
    <location>
        <begin position="55"/>
        <end position="79"/>
    </location>
</feature>
<sequence>MLKLNNFFLIMFMFMTIYMSMISSSMMFIWVMMEMNLLMFMPMLIMEKSYSYNSLYMYFIIQAVSGSMFFVSMINIYFIEIYYNYVSLFKLIMFMSIWIKLGVWPFYLWFIKMLNSVSWMIFFLLITIQKIIPFMVLSIYNMNMFSMMLIFVSSLVGCICVINEFSLKIILGYSSMNHMSWMIMAVMLNHNLFLLYFFMYFIISFILIMVLYKYDINWIIDLKYLYNLNSMNLFIFMNIFIMYMCIPPMMTFILKFFILSSLMDIYMIMFMLLMMLVSLISMYFYLRLMFMGLMFSLPKMKFNLYYYNNVNFMKEMNLFMFISMFFMIYMLFFFY</sequence>
<comment type="function">
    <text evidence="1">Core subunit of the mitochondrial membrane respiratory chain NADH dehydrogenase (Complex I) that is believed to belong to the minimal assembly required for catalysis. Complex I functions in the transfer of electrons from NADH to the respiratory chain. The immediate electron acceptor for the enzyme is believed to be ubiquinone.</text>
</comment>
<dbReference type="EC" id="7.1.1.2" evidence="4 18"/>
<evidence type="ECO:0000256" key="9">
    <source>
        <dbReference type="ARBA" id="ARBA00022792"/>
    </source>
</evidence>
<dbReference type="GO" id="GO:0006120">
    <property type="term" value="P:mitochondrial electron transport, NADH to ubiquinone"/>
    <property type="evidence" value="ECO:0007669"/>
    <property type="project" value="InterPro"/>
</dbReference>
<keyword evidence="15 18" id="KW-0496">Mitochondrion</keyword>
<feature type="transmembrane region" description="Helical" evidence="18">
    <location>
        <begin position="233"/>
        <end position="259"/>
    </location>
</feature>
<evidence type="ECO:0000256" key="6">
    <source>
        <dbReference type="ARBA" id="ARBA00022448"/>
    </source>
</evidence>
<dbReference type="PANTHER" id="PTHR46552:SF1">
    <property type="entry name" value="NADH-UBIQUINONE OXIDOREDUCTASE CHAIN 2"/>
    <property type="match status" value="1"/>
</dbReference>
<dbReference type="InterPro" id="IPR050175">
    <property type="entry name" value="Complex_I_Subunit_2"/>
</dbReference>
<keyword evidence="14 18" id="KW-0830">Ubiquinone</keyword>
<geneLocation type="mitochondrion" evidence="20"/>
<evidence type="ECO:0000256" key="10">
    <source>
        <dbReference type="ARBA" id="ARBA00022967"/>
    </source>
</evidence>
<dbReference type="InterPro" id="IPR003917">
    <property type="entry name" value="NADH_UbQ_OxRdtase_chain2"/>
</dbReference>
<gene>
    <name evidence="20" type="primary">ND2</name>
</gene>
<dbReference type="PRINTS" id="PR01436">
    <property type="entry name" value="NADHDHGNASE2"/>
</dbReference>
<dbReference type="GO" id="GO:0005743">
    <property type="term" value="C:mitochondrial inner membrane"/>
    <property type="evidence" value="ECO:0007669"/>
    <property type="project" value="UniProtKB-SubCell"/>
</dbReference>
<dbReference type="InterPro" id="IPR001750">
    <property type="entry name" value="ND/Mrp_TM"/>
</dbReference>
<dbReference type="PANTHER" id="PTHR46552">
    <property type="entry name" value="NADH-UBIQUINONE OXIDOREDUCTASE CHAIN 2"/>
    <property type="match status" value="1"/>
</dbReference>
<evidence type="ECO:0000256" key="8">
    <source>
        <dbReference type="ARBA" id="ARBA00022692"/>
    </source>
</evidence>
<evidence type="ECO:0000256" key="14">
    <source>
        <dbReference type="ARBA" id="ARBA00023075"/>
    </source>
</evidence>
<name>A0A2S0B4E5_9HYME</name>
<evidence type="ECO:0000259" key="19">
    <source>
        <dbReference type="Pfam" id="PF00361"/>
    </source>
</evidence>
<evidence type="ECO:0000256" key="2">
    <source>
        <dbReference type="ARBA" id="ARBA00004448"/>
    </source>
</evidence>
<evidence type="ECO:0000256" key="4">
    <source>
        <dbReference type="ARBA" id="ARBA00012944"/>
    </source>
</evidence>
<evidence type="ECO:0000256" key="1">
    <source>
        <dbReference type="ARBA" id="ARBA00003257"/>
    </source>
</evidence>
<comment type="similarity">
    <text evidence="3 18">Belongs to the complex I subunit 2 family.</text>
</comment>
<keyword evidence="16 18" id="KW-0472">Membrane</keyword>
<feature type="transmembrane region" description="Helical" evidence="18">
    <location>
        <begin position="193"/>
        <end position="212"/>
    </location>
</feature>
<comment type="function">
    <text evidence="18">Core subunit of the mitochondrial membrane respiratory chain NADH dehydrogenase (Complex I) which catalyzes electron transfer from NADH through the respiratory chain, using ubiquinone as an electron acceptor. Essential for the catalytic activity and assembly of complex I.</text>
</comment>
<feature type="transmembrane region" description="Helical" evidence="18">
    <location>
        <begin position="117"/>
        <end position="137"/>
    </location>
</feature>